<evidence type="ECO:0000313" key="2">
    <source>
        <dbReference type="EMBL" id="KAA6366565.1"/>
    </source>
</evidence>
<organism evidence="2 3">
    <name type="scientific">Streblomastix strix</name>
    <dbReference type="NCBI Taxonomy" id="222440"/>
    <lineage>
        <taxon>Eukaryota</taxon>
        <taxon>Metamonada</taxon>
        <taxon>Preaxostyla</taxon>
        <taxon>Oxymonadida</taxon>
        <taxon>Streblomastigidae</taxon>
        <taxon>Streblomastix</taxon>
    </lineage>
</organism>
<dbReference type="Proteomes" id="UP000324800">
    <property type="component" value="Unassembled WGS sequence"/>
</dbReference>
<evidence type="ECO:0000313" key="3">
    <source>
        <dbReference type="Proteomes" id="UP000324800"/>
    </source>
</evidence>
<accession>A0A5J4UA70</accession>
<comment type="caution">
    <text evidence="2">The sequence shown here is derived from an EMBL/GenBank/DDBJ whole genome shotgun (WGS) entry which is preliminary data.</text>
</comment>
<evidence type="ECO:0000256" key="1">
    <source>
        <dbReference type="SAM" id="MobiDB-lite"/>
    </source>
</evidence>
<dbReference type="AlphaFoldDB" id="A0A5J4UA70"/>
<gene>
    <name evidence="2" type="ORF">EZS28_037908</name>
</gene>
<feature type="region of interest" description="Disordered" evidence="1">
    <location>
        <begin position="119"/>
        <end position="144"/>
    </location>
</feature>
<proteinExistence type="predicted"/>
<dbReference type="EMBL" id="SNRW01019248">
    <property type="protein sequence ID" value="KAA6366565.1"/>
    <property type="molecule type" value="Genomic_DNA"/>
</dbReference>
<protein>
    <submittedName>
        <fullName evidence="2">Uncharacterized protein</fullName>
    </submittedName>
</protein>
<name>A0A5J4UA70_9EUKA</name>
<reference evidence="2 3" key="1">
    <citation type="submission" date="2019-03" db="EMBL/GenBank/DDBJ databases">
        <title>Single cell metagenomics reveals metabolic interactions within the superorganism composed of flagellate Streblomastix strix and complex community of Bacteroidetes bacteria on its surface.</title>
        <authorList>
            <person name="Treitli S.C."/>
            <person name="Kolisko M."/>
            <person name="Husnik F."/>
            <person name="Keeling P."/>
            <person name="Hampl V."/>
        </authorList>
    </citation>
    <scope>NUCLEOTIDE SEQUENCE [LARGE SCALE GENOMIC DNA]</scope>
    <source>
        <strain evidence="2">ST1C</strain>
    </source>
</reference>
<sequence length="144" mass="16716">MHDLFVKKNLEIALNYTKHMPSSYNKSVKQIAGLTNDDLHERPQKGKNQMQHLISTSNDPKQHNFKIHAKEHIILRQRLTVIGDQLKVTGDVASKMIAKRNQFKLFDVHFTNADIVFGNTIPEEERTGFDEDEDEKDEEEDDDQ</sequence>
<feature type="compositionally biased region" description="Acidic residues" evidence="1">
    <location>
        <begin position="130"/>
        <end position="144"/>
    </location>
</feature>